<organism evidence="2 3">
    <name type="scientific">Algoriphagus sanaruensis</name>
    <dbReference type="NCBI Taxonomy" id="1727163"/>
    <lineage>
        <taxon>Bacteria</taxon>
        <taxon>Pseudomonadati</taxon>
        <taxon>Bacteroidota</taxon>
        <taxon>Cytophagia</taxon>
        <taxon>Cytophagales</taxon>
        <taxon>Cyclobacteriaceae</taxon>
        <taxon>Algoriphagus</taxon>
    </lineage>
</organism>
<keyword evidence="1" id="KW-0732">Signal</keyword>
<protein>
    <recommendedName>
        <fullName evidence="4">Galactose oxidase</fullName>
    </recommendedName>
</protein>
<dbReference type="EMBL" id="CP012836">
    <property type="protein sequence ID" value="AMQ56187.1"/>
    <property type="molecule type" value="Genomic_DNA"/>
</dbReference>
<dbReference type="PROSITE" id="PS51257">
    <property type="entry name" value="PROKAR_LIPOPROTEIN"/>
    <property type="match status" value="1"/>
</dbReference>
<dbReference type="SUPFAM" id="SSF117281">
    <property type="entry name" value="Kelch motif"/>
    <property type="match status" value="1"/>
</dbReference>
<evidence type="ECO:0000313" key="3">
    <source>
        <dbReference type="Proteomes" id="UP000073816"/>
    </source>
</evidence>
<feature type="signal peptide" evidence="1">
    <location>
        <begin position="1"/>
        <end position="23"/>
    </location>
</feature>
<proteinExistence type="predicted"/>
<dbReference type="Gene3D" id="2.120.10.80">
    <property type="entry name" value="Kelch-type beta propeller"/>
    <property type="match status" value="1"/>
</dbReference>
<reference evidence="2 3" key="2">
    <citation type="journal article" date="2016" name="Genome Announc.">
        <title>Complete Genome Sequence of Algoriphagus sp. Strain M8-2, Isolated from a Brackish Lake.</title>
        <authorList>
            <person name="Muraguchi Y."/>
            <person name="Kushimoto K."/>
            <person name="Ohtsubo Y."/>
            <person name="Suzuki T."/>
            <person name="Dohra H."/>
            <person name="Kimbara K."/>
            <person name="Shintani M."/>
        </authorList>
    </citation>
    <scope>NUCLEOTIDE SEQUENCE [LARGE SCALE GENOMIC DNA]</scope>
    <source>
        <strain evidence="2 3">M8-2</strain>
    </source>
</reference>
<evidence type="ECO:0000313" key="2">
    <source>
        <dbReference type="EMBL" id="AMQ56187.1"/>
    </source>
</evidence>
<keyword evidence="3" id="KW-1185">Reference proteome</keyword>
<feature type="chain" id="PRO_5007494734" description="Galactose oxidase" evidence="1">
    <location>
        <begin position="24"/>
        <end position="685"/>
    </location>
</feature>
<evidence type="ECO:0008006" key="4">
    <source>
        <dbReference type="Google" id="ProtNLM"/>
    </source>
</evidence>
<dbReference type="Proteomes" id="UP000073816">
    <property type="component" value="Chromosome"/>
</dbReference>
<evidence type="ECO:0000256" key="1">
    <source>
        <dbReference type="SAM" id="SignalP"/>
    </source>
</evidence>
<name>A0A142EM32_9BACT</name>
<dbReference type="PATRIC" id="fig|1727163.4.peg.1485"/>
<dbReference type="KEGG" id="alm:AO498_07155"/>
<sequence>MFFKSMKTLRYLFAIAWAISLFSCEGQEEIGPRTNPRFSVASIQEISENGVQFGANIYEFGSDQVLEYGFVYSRNSVTPTLESDDYVSAAGKPDKTFSLTAKHSLALGATYYAAAFLKTDQGVVYSKSEKFVSQGSQGFLITAVEWPEKIYKDQRLIIRGQRLSKVPSNYTLSVDIYSLSFTLLDSNTISAELPSLLLTSTTGREKEVELKLSIAGREYRERKVLQFEDAQFTSQPTQKIDFDEEVIIRGDYLDQGAINLQYNSVGISNITARNKQELRFSPYLDKTFFEGDVASPDLKLTMRGVEYNLGKVFDLNPSRVTDSELILDGFKEVIRGGNFSNKESGERNQFIDESGKEVFLGQGGFYKDSLVLYPSDITFPAREMKVRVKNFGKFSNPITVKVNYPSIRVPVNWEDEGTFNAVQKGVIQRGDFGFTLTMDGILRHSLKETYRTALYDRLPTDFRIRNYSIFQATENFFIIGGGKDYGQAKGPVFVYSVNDRSWVNLGQFPEGIDSFQASYEVPDGLIFEQGLFIDYEGVGNVFNSQAWLYSFKTKSWTRLTDSALTRSNLTFAWNTQLFSISYMEDTGQYGLYRKVSPNSPWVLVKLVDQQLGYFMQGNPPIINGKAYLFSIYTSIKELDLTTFEMRDLRVGDFGYDRSMAFTQGKSVVLISPYNGFDIRPDLIKE</sequence>
<reference evidence="3" key="1">
    <citation type="submission" date="2015-09" db="EMBL/GenBank/DDBJ databases">
        <title>Complete sequence of Algoriphagus sp. M8-2.</title>
        <authorList>
            <person name="Shintani M."/>
        </authorList>
    </citation>
    <scope>NUCLEOTIDE SEQUENCE [LARGE SCALE GENOMIC DNA]</scope>
    <source>
        <strain evidence="3">M8-2</strain>
    </source>
</reference>
<dbReference type="STRING" id="1727163.AO498_07155"/>
<accession>A0A142EM32</accession>
<dbReference type="InterPro" id="IPR015915">
    <property type="entry name" value="Kelch-typ_b-propeller"/>
</dbReference>
<gene>
    <name evidence="2" type="ORF">AO498_07155</name>
</gene>
<dbReference type="AlphaFoldDB" id="A0A142EM32"/>